<evidence type="ECO:0000256" key="2">
    <source>
        <dbReference type="SAM" id="Phobius"/>
    </source>
</evidence>
<reference evidence="3 4" key="1">
    <citation type="submission" date="2018-06" db="EMBL/GenBank/DDBJ databases">
        <authorList>
            <consortium name="Pathogen Informatics"/>
            <person name="Doyle S."/>
        </authorList>
    </citation>
    <scope>NUCLEOTIDE SEQUENCE [LARGE SCALE GENOMIC DNA]</scope>
    <source>
        <strain evidence="3 4">NCTC11165</strain>
    </source>
</reference>
<feature type="region of interest" description="Disordered" evidence="1">
    <location>
        <begin position="48"/>
        <end position="96"/>
    </location>
</feature>
<evidence type="ECO:0000313" key="3">
    <source>
        <dbReference type="EMBL" id="SPU44217.1"/>
    </source>
</evidence>
<sequence length="124" mass="13397">MIRLRDITATGWLAVACLALVIIMMGMLAVGTRQRATDRTRQAEAHKTLAEGRTAAAQDASAIRDRADARDQQIDQSTQETTDAIRNAPDDAAAGDHGLRSLCKLYPDRDPRCRVLNAGPGRVG</sequence>
<feature type="compositionally biased region" description="Basic and acidic residues" evidence="1">
    <location>
        <begin position="62"/>
        <end position="73"/>
    </location>
</feature>
<proteinExistence type="predicted"/>
<evidence type="ECO:0000313" key="4">
    <source>
        <dbReference type="Proteomes" id="UP000250358"/>
    </source>
</evidence>
<dbReference type="RefSeq" id="WP_128115612.1">
    <property type="nucleotide sequence ID" value="NZ_UAQM01000011.1"/>
</dbReference>
<organism evidence="3 4">
    <name type="scientific">Brevundimonas diminuta</name>
    <name type="common">Pseudomonas diminuta</name>
    <dbReference type="NCBI Taxonomy" id="293"/>
    <lineage>
        <taxon>Bacteria</taxon>
        <taxon>Pseudomonadati</taxon>
        <taxon>Pseudomonadota</taxon>
        <taxon>Alphaproteobacteria</taxon>
        <taxon>Caulobacterales</taxon>
        <taxon>Caulobacteraceae</taxon>
        <taxon>Brevundimonas</taxon>
    </lineage>
</organism>
<feature type="transmembrane region" description="Helical" evidence="2">
    <location>
        <begin position="12"/>
        <end position="31"/>
    </location>
</feature>
<keyword evidence="2" id="KW-0812">Transmembrane</keyword>
<evidence type="ECO:0000256" key="1">
    <source>
        <dbReference type="SAM" id="MobiDB-lite"/>
    </source>
</evidence>
<keyword evidence="2" id="KW-0472">Membrane</keyword>
<dbReference type="Proteomes" id="UP000250358">
    <property type="component" value="Unassembled WGS sequence"/>
</dbReference>
<dbReference type="EMBL" id="UAQM01000011">
    <property type="protein sequence ID" value="SPU44217.1"/>
    <property type="molecule type" value="Genomic_DNA"/>
</dbReference>
<accession>A0A2X1AIB8</accession>
<protein>
    <submittedName>
        <fullName evidence="3">Uncharacterized protein</fullName>
    </submittedName>
</protein>
<dbReference type="PROSITE" id="PS51257">
    <property type="entry name" value="PROKAR_LIPOPROTEIN"/>
    <property type="match status" value="1"/>
</dbReference>
<gene>
    <name evidence="3" type="ORF">NCTC11165_01619</name>
</gene>
<keyword evidence="2" id="KW-1133">Transmembrane helix</keyword>
<name>A0A2X1AIB8_BREDI</name>
<dbReference type="AlphaFoldDB" id="A0A2X1AIB8"/>